<keyword evidence="1" id="KW-0472">Membrane</keyword>
<sequence>MRSKTDTFINILLILIIAVGAAYLIHSYMPKTLEGFEENQTPLNQLPVDAVVYINLDDRTDRRAEITAELKAIGMPEEKIHRLSAVKRKWGVLGCALSHEAVMRFIIERGWKRVLILEDDAGFEYKDRKRWNEGVADITKLVAGSGDTNLDATWDVIFLGGFIRDPSGPEKTEYRTLWHTRNTSCLHGYIVRGEYAKKILPHIEASNQMLMKHPPNVAQYYVDNAMPKLMETDRWFISIPTLAYQRESYSDIEGKNANQNEPLRGEVVKAWKAGSVLA</sequence>
<proteinExistence type="predicted"/>
<dbReference type="CDD" id="cd06532">
    <property type="entry name" value="Glyco_transf_25"/>
    <property type="match status" value="1"/>
</dbReference>
<accession>A0A6C0DRC5</accession>
<dbReference type="AlphaFoldDB" id="A0A6C0DRC5"/>
<dbReference type="InterPro" id="IPR002654">
    <property type="entry name" value="Glyco_trans_25"/>
</dbReference>
<protein>
    <recommendedName>
        <fullName evidence="3">Glycosyltransferase</fullName>
    </recommendedName>
</protein>
<organism evidence="2">
    <name type="scientific">viral metagenome</name>
    <dbReference type="NCBI Taxonomy" id="1070528"/>
    <lineage>
        <taxon>unclassified sequences</taxon>
        <taxon>metagenomes</taxon>
        <taxon>organismal metagenomes</taxon>
    </lineage>
</organism>
<name>A0A6C0DRC5_9ZZZZ</name>
<reference evidence="2" key="1">
    <citation type="journal article" date="2020" name="Nature">
        <title>Giant virus diversity and host interactions through global metagenomics.</title>
        <authorList>
            <person name="Schulz F."/>
            <person name="Roux S."/>
            <person name="Paez-Espino D."/>
            <person name="Jungbluth S."/>
            <person name="Walsh D.A."/>
            <person name="Denef V.J."/>
            <person name="McMahon K.D."/>
            <person name="Konstantinidis K.T."/>
            <person name="Eloe-Fadrosh E.A."/>
            <person name="Kyrpides N.C."/>
            <person name="Woyke T."/>
        </authorList>
    </citation>
    <scope>NUCLEOTIDE SEQUENCE</scope>
    <source>
        <strain evidence="2">GVMAG-M-3300023174-57</strain>
    </source>
</reference>
<dbReference type="EMBL" id="MN739664">
    <property type="protein sequence ID" value="QHT19217.1"/>
    <property type="molecule type" value="Genomic_DNA"/>
</dbReference>
<keyword evidence="1" id="KW-0812">Transmembrane</keyword>
<feature type="transmembrane region" description="Helical" evidence="1">
    <location>
        <begin position="7"/>
        <end position="25"/>
    </location>
</feature>
<keyword evidence="1" id="KW-1133">Transmembrane helix</keyword>
<evidence type="ECO:0000256" key="1">
    <source>
        <dbReference type="SAM" id="Phobius"/>
    </source>
</evidence>
<evidence type="ECO:0008006" key="3">
    <source>
        <dbReference type="Google" id="ProtNLM"/>
    </source>
</evidence>
<evidence type="ECO:0000313" key="2">
    <source>
        <dbReference type="EMBL" id="QHT19217.1"/>
    </source>
</evidence>